<reference evidence="3" key="1">
    <citation type="submission" date="2016-10" db="EMBL/GenBank/DDBJ databases">
        <authorList>
            <person name="Varghese N."/>
            <person name="Submissions S."/>
        </authorList>
    </citation>
    <scope>NUCLEOTIDE SEQUENCE [LARGE SCALE GENOMIC DNA]</scope>
    <source>
        <strain evidence="3">DSM 13078</strain>
    </source>
</reference>
<dbReference type="PANTHER" id="PTHR43328:SF1">
    <property type="entry name" value="N-ACETYLTRANSFERASE DOMAIN-CONTAINING PROTEIN"/>
    <property type="match status" value="1"/>
</dbReference>
<dbReference type="Proteomes" id="UP000199161">
    <property type="component" value="Unassembled WGS sequence"/>
</dbReference>
<keyword evidence="3" id="KW-1185">Reference proteome</keyword>
<dbReference type="InterPro" id="IPR000182">
    <property type="entry name" value="GNAT_dom"/>
</dbReference>
<keyword evidence="2" id="KW-0808">Transferase</keyword>
<dbReference type="CDD" id="cd04301">
    <property type="entry name" value="NAT_SF"/>
    <property type="match status" value="1"/>
</dbReference>
<dbReference type="RefSeq" id="WP_245758039.1">
    <property type="nucleotide sequence ID" value="NZ_FOKW01000005.1"/>
</dbReference>
<dbReference type="Pfam" id="PF00583">
    <property type="entry name" value="Acetyltransf_1"/>
    <property type="match status" value="1"/>
</dbReference>
<evidence type="ECO:0000313" key="3">
    <source>
        <dbReference type="Proteomes" id="UP000199161"/>
    </source>
</evidence>
<sequence length="197" mass="22454">MTSVHYPPSDAWDPSRCTRTEHCPPRCPRFVDKEGRAMLVRRVEPGDRDRLLAMYERFDDSYRAQGLPPTSADRREGWLSRMLEEGRNFVADLEGTLVGHAFYTPADHAEPELAVFVHQDYHGRGIGTELCKRIVASGAATDRDAIVLEVERSNRVAVHVYRKLGFETVRDGRELFMRRSLEEESENPFPRPSPAGV</sequence>
<feature type="domain" description="N-acetyltransferase" evidence="1">
    <location>
        <begin position="38"/>
        <end position="182"/>
    </location>
</feature>
<dbReference type="EMBL" id="FOKW01000005">
    <property type="protein sequence ID" value="SFC20111.1"/>
    <property type="molecule type" value="Genomic_DNA"/>
</dbReference>
<dbReference type="PANTHER" id="PTHR43328">
    <property type="entry name" value="ACETYLTRANSFERASE-RELATED"/>
    <property type="match status" value="1"/>
</dbReference>
<proteinExistence type="predicted"/>
<name>A0A1I1H8F7_NATHA</name>
<gene>
    <name evidence="2" type="ORF">SAMN05444422_105250</name>
</gene>
<dbReference type="Gene3D" id="3.40.630.30">
    <property type="match status" value="1"/>
</dbReference>
<dbReference type="SUPFAM" id="SSF55729">
    <property type="entry name" value="Acyl-CoA N-acyltransferases (Nat)"/>
    <property type="match status" value="1"/>
</dbReference>
<dbReference type="PROSITE" id="PS51186">
    <property type="entry name" value="GNAT"/>
    <property type="match status" value="1"/>
</dbReference>
<accession>A0A1I1H8F7</accession>
<organism evidence="2 3">
    <name type="scientific">Natronobacterium haloterrestre</name>
    <name type="common">Halobiforma haloterrestris</name>
    <dbReference type="NCBI Taxonomy" id="148448"/>
    <lineage>
        <taxon>Archaea</taxon>
        <taxon>Methanobacteriati</taxon>
        <taxon>Methanobacteriota</taxon>
        <taxon>Stenosarchaea group</taxon>
        <taxon>Halobacteria</taxon>
        <taxon>Halobacteriales</taxon>
        <taxon>Natrialbaceae</taxon>
        <taxon>Natronobacterium</taxon>
    </lineage>
</organism>
<dbReference type="AlphaFoldDB" id="A0A1I1H8F7"/>
<protein>
    <submittedName>
        <fullName evidence="2">Acetyltransferase (GNAT) family protein</fullName>
    </submittedName>
</protein>
<evidence type="ECO:0000313" key="2">
    <source>
        <dbReference type="EMBL" id="SFC20111.1"/>
    </source>
</evidence>
<evidence type="ECO:0000259" key="1">
    <source>
        <dbReference type="PROSITE" id="PS51186"/>
    </source>
</evidence>
<dbReference type="GO" id="GO:0016747">
    <property type="term" value="F:acyltransferase activity, transferring groups other than amino-acyl groups"/>
    <property type="evidence" value="ECO:0007669"/>
    <property type="project" value="InterPro"/>
</dbReference>
<dbReference type="InterPro" id="IPR016181">
    <property type="entry name" value="Acyl_CoA_acyltransferase"/>
</dbReference>